<reference evidence="2 3" key="1">
    <citation type="journal article" date="2007" name="Science">
        <title>The Chlamydomonas genome reveals the evolution of key animal and plant functions.</title>
        <authorList>
            <person name="Merchant S.S."/>
            <person name="Prochnik S.E."/>
            <person name="Vallon O."/>
            <person name="Harris E.H."/>
            <person name="Karpowicz S.J."/>
            <person name="Witman G.B."/>
            <person name="Terry A."/>
            <person name="Salamov A."/>
            <person name="Fritz-Laylin L.K."/>
            <person name="Marechal-Drouard L."/>
            <person name="Marshall W.F."/>
            <person name="Qu L.H."/>
            <person name="Nelson D.R."/>
            <person name="Sanderfoot A.A."/>
            <person name="Spalding M.H."/>
            <person name="Kapitonov V.V."/>
            <person name="Ren Q."/>
            <person name="Ferris P."/>
            <person name="Lindquist E."/>
            <person name="Shapiro H."/>
            <person name="Lucas S.M."/>
            <person name="Grimwood J."/>
            <person name="Schmutz J."/>
            <person name="Cardol P."/>
            <person name="Cerutti H."/>
            <person name="Chanfreau G."/>
            <person name="Chen C.L."/>
            <person name="Cognat V."/>
            <person name="Croft M.T."/>
            <person name="Dent R."/>
            <person name="Dutcher S."/>
            <person name="Fernandez E."/>
            <person name="Fukuzawa H."/>
            <person name="Gonzalez-Ballester D."/>
            <person name="Gonzalez-Halphen D."/>
            <person name="Hallmann A."/>
            <person name="Hanikenne M."/>
            <person name="Hippler M."/>
            <person name="Inwood W."/>
            <person name="Jabbari K."/>
            <person name="Kalanon M."/>
            <person name="Kuras R."/>
            <person name="Lefebvre P.A."/>
            <person name="Lemaire S.D."/>
            <person name="Lobanov A.V."/>
            <person name="Lohr M."/>
            <person name="Manuell A."/>
            <person name="Meier I."/>
            <person name="Mets L."/>
            <person name="Mittag M."/>
            <person name="Mittelmeier T."/>
            <person name="Moroney J.V."/>
            <person name="Moseley J."/>
            <person name="Napoli C."/>
            <person name="Nedelcu A.M."/>
            <person name="Niyogi K."/>
            <person name="Novoselov S.V."/>
            <person name="Paulsen I.T."/>
            <person name="Pazour G."/>
            <person name="Purton S."/>
            <person name="Ral J.P."/>
            <person name="Riano-Pachon D.M."/>
            <person name="Riekhof W."/>
            <person name="Rymarquis L."/>
            <person name="Schroda M."/>
            <person name="Stern D."/>
            <person name="Umen J."/>
            <person name="Willows R."/>
            <person name="Wilson N."/>
            <person name="Zimmer S.L."/>
            <person name="Allmer J."/>
            <person name="Balk J."/>
            <person name="Bisova K."/>
            <person name="Chen C.J."/>
            <person name="Elias M."/>
            <person name="Gendler K."/>
            <person name="Hauser C."/>
            <person name="Lamb M.R."/>
            <person name="Ledford H."/>
            <person name="Long J.C."/>
            <person name="Minagawa J."/>
            <person name="Page M.D."/>
            <person name="Pan J."/>
            <person name="Pootakham W."/>
            <person name="Roje S."/>
            <person name="Rose A."/>
            <person name="Stahlberg E."/>
            <person name="Terauchi A.M."/>
            <person name="Yang P."/>
            <person name="Ball S."/>
            <person name="Bowler C."/>
            <person name="Dieckmann C.L."/>
            <person name="Gladyshev V.N."/>
            <person name="Green P."/>
            <person name="Jorgensen R."/>
            <person name="Mayfield S."/>
            <person name="Mueller-Roeber B."/>
            <person name="Rajamani S."/>
            <person name="Sayre R.T."/>
            <person name="Brokstein P."/>
            <person name="Dubchak I."/>
            <person name="Goodstein D."/>
            <person name="Hornick L."/>
            <person name="Huang Y.W."/>
            <person name="Jhaveri J."/>
            <person name="Luo Y."/>
            <person name="Martinez D."/>
            <person name="Ngau W.C."/>
            <person name="Otillar B."/>
            <person name="Poliakov A."/>
            <person name="Porter A."/>
            <person name="Szajkowski L."/>
            <person name="Werner G."/>
            <person name="Zhou K."/>
            <person name="Grigoriev I.V."/>
            <person name="Rokhsar D.S."/>
            <person name="Grossman A.R."/>
        </authorList>
    </citation>
    <scope>NUCLEOTIDE SEQUENCE [LARGE SCALE GENOMIC DNA]</scope>
    <source>
        <strain evidence="3">CC-503</strain>
    </source>
</reference>
<dbReference type="GeneID" id="66054644"/>
<accession>A0A2K3DDF4</accession>
<dbReference type="OrthoDB" id="48130at2759"/>
<feature type="compositionally biased region" description="Gly residues" evidence="1">
    <location>
        <begin position="275"/>
        <end position="290"/>
    </location>
</feature>
<gene>
    <name evidence="2" type="ORF">CHLRE_09g392400v5</name>
</gene>
<feature type="region of interest" description="Disordered" evidence="1">
    <location>
        <begin position="219"/>
        <end position="251"/>
    </location>
</feature>
<feature type="compositionally biased region" description="Low complexity" evidence="1">
    <location>
        <begin position="229"/>
        <end position="241"/>
    </location>
</feature>
<dbReference type="Gramene" id="PNW78556">
    <property type="protein sequence ID" value="PNW78556"/>
    <property type="gene ID" value="CHLRE_09g392400v5"/>
</dbReference>
<dbReference type="AlphaFoldDB" id="A0A2K3DDF4"/>
<feature type="region of interest" description="Disordered" evidence="1">
    <location>
        <begin position="38"/>
        <end position="157"/>
    </location>
</feature>
<dbReference type="Proteomes" id="UP000006906">
    <property type="component" value="Chromosome 9"/>
</dbReference>
<feature type="compositionally biased region" description="Acidic residues" evidence="1">
    <location>
        <begin position="44"/>
        <end position="54"/>
    </location>
</feature>
<proteinExistence type="predicted"/>
<evidence type="ECO:0000313" key="3">
    <source>
        <dbReference type="Proteomes" id="UP000006906"/>
    </source>
</evidence>
<name>A0A2K3DDF4_CHLRE</name>
<feature type="compositionally biased region" description="Low complexity" evidence="1">
    <location>
        <begin position="58"/>
        <end position="69"/>
    </location>
</feature>
<sequence length="368" mass="35996">MTNTYSWHPTGSLSSDSRYKPCPLQYVPPKLEHLDVHELAAAAVDEDAQEEGDGGADAGTAGAEGAPDGRPGEAGDGEAVGADADNGDAAGEAADEEAGGDAAAAGTSAGVGLPAADGAGALEGREAPQQGQGTAGPSGGGGAGGGGGGGGGTEMDGTSRAWRQRQMHVIEPFAKSDCARINFDAGAVRNRAASKASGRKRHRGPPPLQGSALLARIERKPLPPPPAPAAAAEAGAGAGKDATGEEGGKAAAAAAAAPEAGATGAAGAAESGLAGKAGGTGGKEGKGGGSSAPRHAPSFPVWAVSGGQLLEVNERLAADPGLVFERPCREGYVALLFPTKEQAAGLRRRLLGEAQYLALRGLTPEDLM</sequence>
<feature type="compositionally biased region" description="Polar residues" evidence="1">
    <location>
        <begin position="1"/>
        <end position="16"/>
    </location>
</feature>
<dbReference type="EMBL" id="CM008970">
    <property type="protein sequence ID" value="PNW78556.1"/>
    <property type="molecule type" value="Genomic_DNA"/>
</dbReference>
<feature type="region of interest" description="Disordered" evidence="1">
    <location>
        <begin position="275"/>
        <end position="294"/>
    </location>
</feature>
<evidence type="ECO:0008006" key="4">
    <source>
        <dbReference type="Google" id="ProtNLM"/>
    </source>
</evidence>
<dbReference type="RefSeq" id="XP_042920967.1">
    <property type="nucleotide sequence ID" value="XM_043065634.1"/>
</dbReference>
<evidence type="ECO:0000256" key="1">
    <source>
        <dbReference type="SAM" id="MobiDB-lite"/>
    </source>
</evidence>
<protein>
    <recommendedName>
        <fullName evidence="4">Protein Abitram</fullName>
    </recommendedName>
</protein>
<feature type="compositionally biased region" description="Low complexity" evidence="1">
    <location>
        <begin position="100"/>
        <end position="112"/>
    </location>
</feature>
<keyword evidence="3" id="KW-1185">Reference proteome</keyword>
<dbReference type="KEGG" id="cre:CHLRE_09g392400v5"/>
<dbReference type="InParanoid" id="A0A2K3DDF4"/>
<dbReference type="STRING" id="3055.A0A2K3DDF4"/>
<feature type="compositionally biased region" description="Low complexity" evidence="1">
    <location>
        <begin position="77"/>
        <end position="92"/>
    </location>
</feature>
<evidence type="ECO:0000313" key="2">
    <source>
        <dbReference type="EMBL" id="PNW78556.1"/>
    </source>
</evidence>
<organism evidence="2 3">
    <name type="scientific">Chlamydomonas reinhardtii</name>
    <name type="common">Chlamydomonas smithii</name>
    <dbReference type="NCBI Taxonomy" id="3055"/>
    <lineage>
        <taxon>Eukaryota</taxon>
        <taxon>Viridiplantae</taxon>
        <taxon>Chlorophyta</taxon>
        <taxon>core chlorophytes</taxon>
        <taxon>Chlorophyceae</taxon>
        <taxon>CS clade</taxon>
        <taxon>Chlamydomonadales</taxon>
        <taxon>Chlamydomonadaceae</taxon>
        <taxon>Chlamydomonas</taxon>
    </lineage>
</organism>
<feature type="region of interest" description="Disordered" evidence="1">
    <location>
        <begin position="1"/>
        <end position="25"/>
    </location>
</feature>
<feature type="compositionally biased region" description="Gly residues" evidence="1">
    <location>
        <begin position="133"/>
        <end position="154"/>
    </location>
</feature>